<reference evidence="2 3" key="1">
    <citation type="submission" date="2018-09" db="EMBL/GenBank/DDBJ databases">
        <title>Genome sequencing of strain 6GH32-13.</title>
        <authorList>
            <person name="Weon H.-Y."/>
            <person name="Heo J."/>
            <person name="Kwon S.-W."/>
        </authorList>
    </citation>
    <scope>NUCLEOTIDE SEQUENCE [LARGE SCALE GENOMIC DNA]</scope>
    <source>
        <strain evidence="2 3">5GH32-13</strain>
    </source>
</reference>
<name>A0A3B7MNX8_9BACT</name>
<dbReference type="AlphaFoldDB" id="A0A3B7MNX8"/>
<evidence type="ECO:0008006" key="4">
    <source>
        <dbReference type="Google" id="ProtNLM"/>
    </source>
</evidence>
<accession>A0A3B7MNX8</accession>
<gene>
    <name evidence="2" type="ORF">D3H65_20500</name>
</gene>
<evidence type="ECO:0000313" key="2">
    <source>
        <dbReference type="EMBL" id="AXY76224.1"/>
    </source>
</evidence>
<dbReference type="OrthoDB" id="9760276at2"/>
<dbReference type="SUPFAM" id="SSF82171">
    <property type="entry name" value="DPP6 N-terminal domain-like"/>
    <property type="match status" value="1"/>
</dbReference>
<dbReference type="InterPro" id="IPR011042">
    <property type="entry name" value="6-blade_b-propeller_TolB-like"/>
</dbReference>
<evidence type="ECO:0000313" key="3">
    <source>
        <dbReference type="Proteomes" id="UP000263900"/>
    </source>
</evidence>
<sequence length="1169" mass="133784">MQFQQIKPFTKVLFGFLLSVLLLHMDVSAQVNTVEFGKNRVQYRKFKWEYYQSTNFNTYFYENGKTIANYVLQIAEEELPAIEQFVEYGLQRRANIIIYNNFNELEQSNIGLNLDWQTTGGITKLVNNKMIVYFNGDHADLRRQVRQGIAKILVDNILFGDDLGEIAANQALLDLPKWLVDGYVDYVAEDWNTTLDDQLKSTLMSAEYKNFYQFAFEKPLLAGHAFWYYIAEKYKKENVTYFLYLARVYRNLNSASQRICKKKFKDVLKDFMEQMSEKYYKDITGRRNAPKGNVILTEDVTHNRDYIRFTPNPAPRSQTYAVVEYVKGQNQVVLYENFVDRRVLLRNGVRSFDNEVNPSYPLLFWDGKGTRLACIYWEKGKVQLFVYDLLKHYKPVKQEITHFEQITSASFMLNSNTILMSAVRKGQPDIFIYKIQEDTYEQVTNDSYADLDASFVAFPNKTGIIFSSNRPNATALGRDTGVATNKYNIFLTDTYNKSEFRQITQLSHMKYGNARYPLQYNTSHFTFISDETGINNRFAGFFTTKRAGLDSVYIVGDEVLRNPSDQELDSTLKTWGKQAPDSVFAYSVTNDSSFVFPITNYQSGLVETKAAGDNGQISEVRQEGDLKLVYRLKVDQNALQRRNVNPKPTDYRRKTIANAKLAGGRDMQTIIPGDTAVKRKGDAFETGFEPEKADSTKKPATTIIDPFQEPVEEKESVLKKVKQFPYRLKFSMDNFSGGFNNDVLVTRYQPYTGALPIQLQSGGAFNGMLKASVFDLFEDIRFTGAIRLPLIGGGGGGVSVGNQGTTIFTPVNQSLFDGGGEWFARIDYLKKKIDYSLVYYRKTEIGGVQYQSGNVINVYEGKSYSNLYQGILKLPLDKVRSLRFSAGIRMDRVTVRGTQFDTVTLKAPDINKQTYFVSRIEWVHDNTLQKAMNILNGARYKIYMDINAQVNEPKEGLVKPGRMMFNIGFDGRIYKPIYRNFIWAGRVAGDFSWGNEKVIYYLGGVDGWMFPKYNSEPRPDPSNDYAYQSTAVNLRGFKQNLTNGNNNVILNSEFRFPIFSTLINRPINNAFLRNFQLVQFFDLGNAWNGDLFDGLKNFERPQQLYPDDPNDPTVTVRIKAGGIGPFAGGYGFGVRSMLLGYFLRLDTGWEMNGFFKGKPVLHFAMGVDF</sequence>
<keyword evidence="1" id="KW-0732">Signal</keyword>
<proteinExistence type="predicted"/>
<dbReference type="Proteomes" id="UP000263900">
    <property type="component" value="Chromosome"/>
</dbReference>
<keyword evidence="3" id="KW-1185">Reference proteome</keyword>
<dbReference type="EMBL" id="CP032157">
    <property type="protein sequence ID" value="AXY76224.1"/>
    <property type="molecule type" value="Genomic_DNA"/>
</dbReference>
<feature type="chain" id="PRO_5017730235" description="Translocation protein TolB" evidence="1">
    <location>
        <begin position="30"/>
        <end position="1169"/>
    </location>
</feature>
<protein>
    <recommendedName>
        <fullName evidence="4">Translocation protein TolB</fullName>
    </recommendedName>
</protein>
<evidence type="ECO:0000256" key="1">
    <source>
        <dbReference type="SAM" id="SignalP"/>
    </source>
</evidence>
<dbReference type="RefSeq" id="WP_119052102.1">
    <property type="nucleotide sequence ID" value="NZ_CP032157.1"/>
</dbReference>
<dbReference type="KEGG" id="pseg:D3H65_20500"/>
<dbReference type="Gene3D" id="2.40.160.50">
    <property type="entry name" value="membrane protein fhac: a member of the omp85/tpsb transporter family"/>
    <property type="match status" value="1"/>
</dbReference>
<dbReference type="Gene3D" id="2.120.10.30">
    <property type="entry name" value="TolB, C-terminal domain"/>
    <property type="match status" value="1"/>
</dbReference>
<organism evidence="2 3">
    <name type="scientific">Paraflavitalea soli</name>
    <dbReference type="NCBI Taxonomy" id="2315862"/>
    <lineage>
        <taxon>Bacteria</taxon>
        <taxon>Pseudomonadati</taxon>
        <taxon>Bacteroidota</taxon>
        <taxon>Chitinophagia</taxon>
        <taxon>Chitinophagales</taxon>
        <taxon>Chitinophagaceae</taxon>
        <taxon>Paraflavitalea</taxon>
    </lineage>
</organism>
<feature type="signal peptide" evidence="1">
    <location>
        <begin position="1"/>
        <end position="29"/>
    </location>
</feature>